<dbReference type="InterPro" id="IPR017853">
    <property type="entry name" value="GH"/>
</dbReference>
<gene>
    <name evidence="1" type="ORF">AWM75_04960</name>
</gene>
<evidence type="ECO:0000313" key="2">
    <source>
        <dbReference type="Proteomes" id="UP000062260"/>
    </source>
</evidence>
<dbReference type="EMBL" id="CP014163">
    <property type="protein sequence ID" value="AMB99380.1"/>
    <property type="molecule type" value="Genomic_DNA"/>
</dbReference>
<dbReference type="InterPro" id="IPR041331">
    <property type="entry name" value="Bac_A_amyl_C"/>
</dbReference>
<sequence>MAKVTNLTLRHKVLYHIYVANFTEAGTIQGIIPELGRLKKLGVDIIQLEPIFKASPNEDGTIDPYLVQGLEEIDPRYGEVEDLLALSQAVHDQDMQLMLSVPMVSFSSDSPLIQAHPDFFLRNDQGEFYSRFIPEGRACDLDYTNPKLWDYLIKYLEYWAYYVDGYSVPAAALIRPEFWTSARAEVEDVHPYFYWAGGQLDEVTMRRLQSQRIQYWSEGELYANFDMLDEAVYSHFRQYYRDQKISLNNYMLVFSREEIMSPWTYVRMRGTELIYDAGQNRIAQWSPTMEILETWTAFTFFVKGITSLVMGQEYALTEPIPTMTDQAIDWTINHDLSPLMKKLSDIKKREVCKSGYHLISGVDNHTIKASYHYYNQNLVGLFKVKHKIGPQSVEIGFPDGHYKNLLSNQDYYVKDGMVTVDIEPVILSYEGPITLPTL</sequence>
<dbReference type="STRING" id="128944.AWM75_04960"/>
<dbReference type="RefSeq" id="WP_067979004.1">
    <property type="nucleotide sequence ID" value="NZ_CP014163.1"/>
</dbReference>
<reference evidence="1 2" key="1">
    <citation type="journal article" date="2016" name="Genome Announc.">
        <title>Complete Genome Sequences of Aerococcus christensenii CCUG 28831T, Aerococcus sanguinicola CCUG 43001T, Aerococcus urinae CCUG 36881T, Aerococcus urinaeequi CCUG 28094T, Aerococcus urinaehominis CCUG 42038 BT, and Aerococcus viridans CCUG 4311T.</title>
        <authorList>
            <person name="Carkaci D."/>
            <person name="Dargis R."/>
            <person name="Nielsen X.C."/>
            <person name="Skovgaard O."/>
            <person name="Fuursted K."/>
            <person name="Christensen J.J."/>
        </authorList>
    </citation>
    <scope>NUCLEOTIDE SEQUENCE [LARGE SCALE GENOMIC DNA]</scope>
    <source>
        <strain evidence="1 2">CCUG42038B</strain>
    </source>
</reference>
<dbReference type="GO" id="GO:0005975">
    <property type="term" value="P:carbohydrate metabolic process"/>
    <property type="evidence" value="ECO:0007669"/>
    <property type="project" value="InterPro"/>
</dbReference>
<dbReference type="InterPro" id="IPR013780">
    <property type="entry name" value="Glyco_hydro_b"/>
</dbReference>
<reference evidence="2" key="2">
    <citation type="submission" date="2016-01" db="EMBL/GenBank/DDBJ databases">
        <title>Six Aerococcus type strain genome sequencing and assembly using PacBio and Illumina Hiseq.</title>
        <authorList>
            <person name="Carkaci D."/>
            <person name="Dargis R."/>
            <person name="Nielsen X.C."/>
            <person name="Skovgaard O."/>
            <person name="Fuursted K."/>
            <person name="Christensen J.J."/>
        </authorList>
    </citation>
    <scope>NUCLEOTIDE SEQUENCE [LARGE SCALE GENOMIC DNA]</scope>
    <source>
        <strain evidence="2">CCUG42038B</strain>
    </source>
</reference>
<protein>
    <submittedName>
        <fullName evidence="1">Uncharacterized protein</fullName>
    </submittedName>
</protein>
<dbReference type="PANTHER" id="PTHR10357">
    <property type="entry name" value="ALPHA-AMYLASE FAMILY MEMBER"/>
    <property type="match status" value="1"/>
</dbReference>
<dbReference type="SMART" id="SM00642">
    <property type="entry name" value="Aamy"/>
    <property type="match status" value="1"/>
</dbReference>
<dbReference type="AlphaFoldDB" id="A0A0X8FLA1"/>
<dbReference type="KEGG" id="auh:AWM75_04960"/>
<dbReference type="Pfam" id="PF18612">
    <property type="entry name" value="Bac_A_amyl_C"/>
    <property type="match status" value="1"/>
</dbReference>
<dbReference type="Gene3D" id="2.60.40.1180">
    <property type="entry name" value="Golgi alpha-mannosidase II"/>
    <property type="match status" value="1"/>
</dbReference>
<dbReference type="Proteomes" id="UP000062260">
    <property type="component" value="Chromosome"/>
</dbReference>
<dbReference type="SUPFAM" id="SSF51445">
    <property type="entry name" value="(Trans)glycosidases"/>
    <property type="match status" value="1"/>
</dbReference>
<proteinExistence type="predicted"/>
<dbReference type="Gene3D" id="3.20.20.80">
    <property type="entry name" value="Glycosidases"/>
    <property type="match status" value="1"/>
</dbReference>
<accession>A0A0X8FLA1</accession>
<evidence type="ECO:0000313" key="1">
    <source>
        <dbReference type="EMBL" id="AMB99380.1"/>
    </source>
</evidence>
<dbReference type="Pfam" id="PF00128">
    <property type="entry name" value="Alpha-amylase"/>
    <property type="match status" value="1"/>
</dbReference>
<dbReference type="InterPro" id="IPR006047">
    <property type="entry name" value="GH13_cat_dom"/>
</dbReference>
<name>A0A0X8FLA1_9LACT</name>
<keyword evidence="2" id="KW-1185">Reference proteome</keyword>
<organism evidence="1 2">
    <name type="scientific">Aerococcus urinaehominis</name>
    <dbReference type="NCBI Taxonomy" id="128944"/>
    <lineage>
        <taxon>Bacteria</taxon>
        <taxon>Bacillati</taxon>
        <taxon>Bacillota</taxon>
        <taxon>Bacilli</taxon>
        <taxon>Lactobacillales</taxon>
        <taxon>Aerococcaceae</taxon>
        <taxon>Aerococcus</taxon>
    </lineage>
</organism>
<dbReference type="OrthoDB" id="9761875at2"/>